<dbReference type="AlphaFoldDB" id="A1ZEE1"/>
<dbReference type="OrthoDB" id="1525368at2"/>
<organism evidence="1 2">
    <name type="scientific">Microscilla marina ATCC 23134</name>
    <dbReference type="NCBI Taxonomy" id="313606"/>
    <lineage>
        <taxon>Bacteria</taxon>
        <taxon>Pseudomonadati</taxon>
        <taxon>Bacteroidota</taxon>
        <taxon>Cytophagia</taxon>
        <taxon>Cytophagales</taxon>
        <taxon>Microscillaceae</taxon>
        <taxon>Microscilla</taxon>
    </lineage>
</organism>
<evidence type="ECO:0000313" key="2">
    <source>
        <dbReference type="Proteomes" id="UP000004095"/>
    </source>
</evidence>
<protein>
    <submittedName>
        <fullName evidence="1">Lipoprotein, putative</fullName>
    </submittedName>
</protein>
<dbReference type="PROSITE" id="PS51257">
    <property type="entry name" value="PROKAR_LIPOPROTEIN"/>
    <property type="match status" value="1"/>
</dbReference>
<gene>
    <name evidence="1" type="ORF">M23134_04282</name>
</gene>
<evidence type="ECO:0000313" key="1">
    <source>
        <dbReference type="EMBL" id="EAY31449.1"/>
    </source>
</evidence>
<name>A1ZEE1_MICM2</name>
<dbReference type="Proteomes" id="UP000004095">
    <property type="component" value="Unassembled WGS sequence"/>
</dbReference>
<keyword evidence="2" id="KW-1185">Reference proteome</keyword>
<sequence>MEKYSWLFVLTMFACTPKHQTSVALTHHEKEATQESTTLPKKNYMVVEFYKGVSQTQAQQVLDSLNCTYQWQSGDKEDDSHQNQVITSGVGHKYLLTFYDSQKQAAFLKQTQVKPAIFRIWDEHNQKSYTYNKNNALVVVFKLKQTEDNCNHLLQQWNCTYYSGMDSGKGKKYFYSTGPKFIVNFPNKTQAQAFIDEHKKMPEIHEIYPPDWGIFKD</sequence>
<reference evidence="1 2" key="1">
    <citation type="submission" date="2007-01" db="EMBL/GenBank/DDBJ databases">
        <authorList>
            <person name="Haygood M."/>
            <person name="Podell S."/>
            <person name="Anderson C."/>
            <person name="Hopkinson B."/>
            <person name="Roe K."/>
            <person name="Barbeau K."/>
            <person name="Gaasterland T."/>
            <person name="Ferriera S."/>
            <person name="Johnson J."/>
            <person name="Kravitz S."/>
            <person name="Beeson K."/>
            <person name="Sutton G."/>
            <person name="Rogers Y.-H."/>
            <person name="Friedman R."/>
            <person name="Frazier M."/>
            <person name="Venter J.C."/>
        </authorList>
    </citation>
    <scope>NUCLEOTIDE SEQUENCE [LARGE SCALE GENOMIC DNA]</scope>
    <source>
        <strain evidence="1 2">ATCC 23134</strain>
    </source>
</reference>
<keyword evidence="1" id="KW-0449">Lipoprotein</keyword>
<dbReference type="RefSeq" id="WP_002694027.1">
    <property type="nucleotide sequence ID" value="NZ_AAWS01000003.1"/>
</dbReference>
<dbReference type="EMBL" id="AAWS01000003">
    <property type="protein sequence ID" value="EAY31449.1"/>
    <property type="molecule type" value="Genomic_DNA"/>
</dbReference>
<comment type="caution">
    <text evidence="1">The sequence shown here is derived from an EMBL/GenBank/DDBJ whole genome shotgun (WGS) entry which is preliminary data.</text>
</comment>
<proteinExistence type="predicted"/>
<accession>A1ZEE1</accession>